<evidence type="ECO:0000256" key="1">
    <source>
        <dbReference type="ARBA" id="ARBA00023015"/>
    </source>
</evidence>
<dbReference type="SUPFAM" id="SSF88659">
    <property type="entry name" value="Sigma3 and sigma4 domains of RNA polymerase sigma factors"/>
    <property type="match status" value="1"/>
</dbReference>
<dbReference type="PANTHER" id="PTHR47894:SF4">
    <property type="entry name" value="HTH-TYPE TRANSCRIPTIONAL REGULATOR GADX"/>
    <property type="match status" value="1"/>
</dbReference>
<evidence type="ECO:0000256" key="4">
    <source>
        <dbReference type="SAM" id="MobiDB-lite"/>
    </source>
</evidence>
<evidence type="ECO:0000313" key="6">
    <source>
        <dbReference type="EMBL" id="BDD52040.1"/>
    </source>
</evidence>
<dbReference type="InterPro" id="IPR018062">
    <property type="entry name" value="HTH_AraC-typ_CS"/>
</dbReference>
<dbReference type="Gene3D" id="1.10.10.60">
    <property type="entry name" value="Homeodomain-like"/>
    <property type="match status" value="1"/>
</dbReference>
<evidence type="ECO:0000256" key="2">
    <source>
        <dbReference type="ARBA" id="ARBA00023125"/>
    </source>
</evidence>
<dbReference type="SUPFAM" id="SSF46689">
    <property type="entry name" value="Homeodomain-like"/>
    <property type="match status" value="1"/>
</dbReference>
<keyword evidence="1" id="KW-0805">Transcription regulation</keyword>
<feature type="region of interest" description="Disordered" evidence="4">
    <location>
        <begin position="1"/>
        <end position="20"/>
    </location>
</feature>
<reference evidence="6 7" key="1">
    <citation type="submission" date="2021-12" db="EMBL/GenBank/DDBJ databases">
        <title>Complete genome sequence of Phytobacter diazotrophicus TA9734.</title>
        <authorList>
            <person name="Kubota H."/>
            <person name="Nakayama Y."/>
            <person name="Ariyoshi T."/>
        </authorList>
    </citation>
    <scope>NUCLEOTIDE SEQUENCE [LARGE SCALE GENOMIC DNA]</scope>
    <source>
        <strain evidence="6 7">TA9734</strain>
    </source>
</reference>
<evidence type="ECO:0000256" key="3">
    <source>
        <dbReference type="ARBA" id="ARBA00023163"/>
    </source>
</evidence>
<organism evidence="6 7">
    <name type="scientific">Phytobacter diazotrophicus</name>
    <dbReference type="NCBI Taxonomy" id="395631"/>
    <lineage>
        <taxon>Bacteria</taxon>
        <taxon>Pseudomonadati</taxon>
        <taxon>Pseudomonadota</taxon>
        <taxon>Gammaproteobacteria</taxon>
        <taxon>Enterobacterales</taxon>
        <taxon>Enterobacteriaceae</taxon>
        <taxon>Phytobacter</taxon>
    </lineage>
</organism>
<dbReference type="Proteomes" id="UP001320460">
    <property type="component" value="Chromosome"/>
</dbReference>
<dbReference type="PANTHER" id="PTHR47894">
    <property type="entry name" value="HTH-TYPE TRANSCRIPTIONAL REGULATOR GADX"/>
    <property type="match status" value="1"/>
</dbReference>
<evidence type="ECO:0000259" key="5">
    <source>
        <dbReference type="PROSITE" id="PS01124"/>
    </source>
</evidence>
<dbReference type="Pfam" id="PF12833">
    <property type="entry name" value="HTH_18"/>
    <property type="match status" value="1"/>
</dbReference>
<keyword evidence="2" id="KW-0238">DNA-binding</keyword>
<keyword evidence="7" id="KW-1185">Reference proteome</keyword>
<dbReference type="EMBL" id="AP025334">
    <property type="protein sequence ID" value="BDD52040.1"/>
    <property type="molecule type" value="Genomic_DNA"/>
</dbReference>
<proteinExistence type="predicted"/>
<dbReference type="InterPro" id="IPR018060">
    <property type="entry name" value="HTH_AraC"/>
</dbReference>
<evidence type="ECO:0000313" key="7">
    <source>
        <dbReference type="Proteomes" id="UP001320460"/>
    </source>
</evidence>
<dbReference type="PROSITE" id="PS01124">
    <property type="entry name" value="HTH_ARAC_FAMILY_2"/>
    <property type="match status" value="1"/>
</dbReference>
<dbReference type="InterPro" id="IPR009057">
    <property type="entry name" value="Homeodomain-like_sf"/>
</dbReference>
<sequence>MSLQKRVSQQPTEDKGDTVQKVQFQHKTLTAAEVRSNHLHRLHRVKLFSAAICHITQGSKVIIQEENRVVATPDELIIVPANNSLEIINQPVHGQFHSDLLVLSPDLLTEFKSQYVRDFPAARPASVCAPLSHDLAFMWDNLLHAVRHDLPEKLQKHQAMGLLLALLEEGVAGPLLIERRYSLTEQVRQIVMLSPAKNWSVQEIAGQLAIGESTLRRRLKDESQSYRLIVEEVRMSLALSQLQSTTLPIGEIASRCGYLSGSRFTARFREHYGCLPKTVR</sequence>
<protein>
    <submittedName>
        <fullName evidence="6">AraC family transcriptional regulator</fullName>
    </submittedName>
</protein>
<dbReference type="PROSITE" id="PS00041">
    <property type="entry name" value="HTH_ARAC_FAMILY_1"/>
    <property type="match status" value="1"/>
</dbReference>
<dbReference type="SMART" id="SM00342">
    <property type="entry name" value="HTH_ARAC"/>
    <property type="match status" value="1"/>
</dbReference>
<gene>
    <name evidence="6" type="ORF">PDTA9734_35270</name>
</gene>
<dbReference type="InterPro" id="IPR013324">
    <property type="entry name" value="RNA_pol_sigma_r3/r4-like"/>
</dbReference>
<keyword evidence="3" id="KW-0804">Transcription</keyword>
<feature type="compositionally biased region" description="Polar residues" evidence="4">
    <location>
        <begin position="1"/>
        <end position="11"/>
    </location>
</feature>
<feature type="domain" description="HTH araC/xylS-type" evidence="5">
    <location>
        <begin position="185"/>
        <end position="280"/>
    </location>
</feature>
<accession>A0ABN6LWD2</accession>
<name>A0ABN6LWD2_9ENTR</name>